<evidence type="ECO:0000313" key="2">
    <source>
        <dbReference type="Proteomes" id="UP001151532"/>
    </source>
</evidence>
<keyword evidence="2" id="KW-1185">Reference proteome</keyword>
<sequence length="47" mass="5322">MKKRLLRPKPAKQLPVNSLDAVTICLQKYSHGLLHNSCYSHGHSTSY</sequence>
<evidence type="ECO:0000313" key="1">
    <source>
        <dbReference type="EMBL" id="KAJ6732110.1"/>
    </source>
</evidence>
<reference evidence="1" key="1">
    <citation type="submission" date="2022-11" db="EMBL/GenBank/DDBJ databases">
        <authorList>
            <person name="Hyden B.L."/>
            <person name="Feng K."/>
            <person name="Yates T."/>
            <person name="Jawdy S."/>
            <person name="Smart L.B."/>
            <person name="Muchero W."/>
        </authorList>
    </citation>
    <scope>NUCLEOTIDE SEQUENCE</scope>
    <source>
        <tissue evidence="1">Shoot tip</tissue>
    </source>
</reference>
<name>A0A9Q0UL35_SALPP</name>
<accession>A0A9Q0UL35</accession>
<organism evidence="1 2">
    <name type="scientific">Salix purpurea</name>
    <name type="common">Purple osier willow</name>
    <dbReference type="NCBI Taxonomy" id="77065"/>
    <lineage>
        <taxon>Eukaryota</taxon>
        <taxon>Viridiplantae</taxon>
        <taxon>Streptophyta</taxon>
        <taxon>Embryophyta</taxon>
        <taxon>Tracheophyta</taxon>
        <taxon>Spermatophyta</taxon>
        <taxon>Magnoliopsida</taxon>
        <taxon>eudicotyledons</taxon>
        <taxon>Gunneridae</taxon>
        <taxon>Pentapetalae</taxon>
        <taxon>rosids</taxon>
        <taxon>fabids</taxon>
        <taxon>Malpighiales</taxon>
        <taxon>Salicaceae</taxon>
        <taxon>Saliceae</taxon>
        <taxon>Salix</taxon>
    </lineage>
</organism>
<comment type="caution">
    <text evidence="1">The sequence shown here is derived from an EMBL/GenBank/DDBJ whole genome shotgun (WGS) entry which is preliminary data.</text>
</comment>
<protein>
    <submittedName>
        <fullName evidence="1">Uncharacterized protein</fullName>
    </submittedName>
</protein>
<dbReference type="AlphaFoldDB" id="A0A9Q0UL35"/>
<proteinExistence type="predicted"/>
<gene>
    <name evidence="1" type="ORF">OIU79_003265</name>
</gene>
<reference evidence="1" key="2">
    <citation type="journal article" date="2023" name="Int. J. Mol. Sci.">
        <title>De Novo Assembly and Annotation of 11 Diverse Shrub Willow (Salix) Genomes Reveals Novel Gene Organization in Sex-Linked Regions.</title>
        <authorList>
            <person name="Hyden B."/>
            <person name="Feng K."/>
            <person name="Yates T.B."/>
            <person name="Jawdy S."/>
            <person name="Cereghino C."/>
            <person name="Smart L.B."/>
            <person name="Muchero W."/>
        </authorList>
    </citation>
    <scope>NUCLEOTIDE SEQUENCE</scope>
    <source>
        <tissue evidence="1">Shoot tip</tissue>
    </source>
</reference>
<dbReference type="EMBL" id="JAPFFK010000012">
    <property type="protein sequence ID" value="KAJ6732110.1"/>
    <property type="molecule type" value="Genomic_DNA"/>
</dbReference>
<dbReference type="Proteomes" id="UP001151532">
    <property type="component" value="Chromosome 18"/>
</dbReference>